<evidence type="ECO:0000313" key="2">
    <source>
        <dbReference type="Proteomes" id="UP001216579"/>
    </source>
</evidence>
<protein>
    <recommendedName>
        <fullName evidence="3">DUF1269 domain-containing protein</fullName>
    </recommendedName>
</protein>
<comment type="caution">
    <text evidence="1">The sequence shown here is derived from an EMBL/GenBank/DDBJ whole genome shotgun (WGS) entry which is preliminary data.</text>
</comment>
<gene>
    <name evidence="1" type="ORF">P3G67_22785</name>
</gene>
<accession>A0ABT5ZQ99</accession>
<dbReference type="RefSeq" id="WP_276095123.1">
    <property type="nucleotide sequence ID" value="NZ_JARJBC010000015.1"/>
</dbReference>
<dbReference type="Proteomes" id="UP001216579">
    <property type="component" value="Unassembled WGS sequence"/>
</dbReference>
<dbReference type="EMBL" id="JARJBC010000015">
    <property type="protein sequence ID" value="MDF3292002.1"/>
    <property type="molecule type" value="Genomic_DNA"/>
</dbReference>
<evidence type="ECO:0008006" key="3">
    <source>
        <dbReference type="Google" id="ProtNLM"/>
    </source>
</evidence>
<sequence length="150" mass="15643">MEDAAKTLRLGEGLEKVPDFLKEIPVIDVAAAGTCSLLEAKQDHDEGWSWTHSVVVDGGANVGGLAITAGAIALLPIEAPTAVVAGVGGVVAVGVTGVLDHAFHEHWKEDIHNHGVVAGILHGSGHVFSQTGGDFVRMKDDIWHGIKSLF</sequence>
<name>A0ABT5ZQ99_9ACTN</name>
<evidence type="ECO:0000313" key="1">
    <source>
        <dbReference type="EMBL" id="MDF3292002.1"/>
    </source>
</evidence>
<organism evidence="1 2">
    <name type="scientific">Streptomyces silvisoli</name>
    <dbReference type="NCBI Taxonomy" id="3034235"/>
    <lineage>
        <taxon>Bacteria</taxon>
        <taxon>Bacillati</taxon>
        <taxon>Actinomycetota</taxon>
        <taxon>Actinomycetes</taxon>
        <taxon>Kitasatosporales</taxon>
        <taxon>Streptomycetaceae</taxon>
        <taxon>Streptomyces</taxon>
    </lineage>
</organism>
<reference evidence="1 2" key="1">
    <citation type="submission" date="2023-03" db="EMBL/GenBank/DDBJ databases">
        <title>Draft genome sequence of Streptomyces sp. RB6PN23 isolated from peat swamp forest in Thailand.</title>
        <authorList>
            <person name="Klaysubun C."/>
            <person name="Duangmal K."/>
        </authorList>
    </citation>
    <scope>NUCLEOTIDE SEQUENCE [LARGE SCALE GENOMIC DNA]</scope>
    <source>
        <strain evidence="1 2">RB6PN23</strain>
    </source>
</reference>
<keyword evidence="2" id="KW-1185">Reference proteome</keyword>
<proteinExistence type="predicted"/>